<name>A0A7E5W8B4_TRINI</name>
<evidence type="ECO:0000313" key="3">
    <source>
        <dbReference type="RefSeq" id="XP_026736451.1"/>
    </source>
</evidence>
<dbReference type="OrthoDB" id="10029846at2759"/>
<dbReference type="PANTHER" id="PTHR47160">
    <property type="entry name" value="PUTATIVE-RELATED"/>
    <property type="match status" value="1"/>
</dbReference>
<dbReference type="Pfam" id="PF10551">
    <property type="entry name" value="MULE"/>
    <property type="match status" value="1"/>
</dbReference>
<dbReference type="Proteomes" id="UP000322000">
    <property type="component" value="Chromosome 13"/>
</dbReference>
<protein>
    <submittedName>
        <fullName evidence="3">Uncharacterized protein LOC113500008</fullName>
    </submittedName>
</protein>
<organism evidence="2 3">
    <name type="scientific">Trichoplusia ni</name>
    <name type="common">Cabbage looper</name>
    <dbReference type="NCBI Taxonomy" id="7111"/>
    <lineage>
        <taxon>Eukaryota</taxon>
        <taxon>Metazoa</taxon>
        <taxon>Ecdysozoa</taxon>
        <taxon>Arthropoda</taxon>
        <taxon>Hexapoda</taxon>
        <taxon>Insecta</taxon>
        <taxon>Pterygota</taxon>
        <taxon>Neoptera</taxon>
        <taxon>Endopterygota</taxon>
        <taxon>Lepidoptera</taxon>
        <taxon>Glossata</taxon>
        <taxon>Ditrysia</taxon>
        <taxon>Noctuoidea</taxon>
        <taxon>Noctuidae</taxon>
        <taxon>Plusiinae</taxon>
        <taxon>Trichoplusia</taxon>
    </lineage>
</organism>
<sequence>MSQDNSQPSTSANNSGELTFIKRNGGIVLLRAGHQYSKKTDYKSGCSTWRCINWRKKCQGYINIKENKIIKETNHQCEPNEINNEIALKLHECREKVVSSNFSPVTKIYNDLVTEFNDSGMNLLKALPTFENIKTTLYYARNKEAGVSKIQCKQPEEVTIPLQFKDFVLADYYDESTNIRIIVFGHSEVLKNIKNVNFFLSDGTFQSCPKPFVQLYTIHGDLGSDEEHTRIVPIMYALLDRKSEEAYTILFRVIKDHIPEWKPVKYMTDFEKAAMNAITTVFPSVEVKGCYFHFTHNVWKKAKSLNLTKQKRLRRHVALSALLPLLPRQFISDGWCYIMEDGPDSKEIQEFNDYMVTQWLEDEAFVDIWCAHNQRHRTTNAVEAWHKKLNSCLPSHPNLYQVLKVLKDDANLQCIKINQVNFDMPNSKRRLPKDVAADKWYEHITNQLLAEQITVGHCLEKFRL</sequence>
<feature type="domain" description="MULE transposase" evidence="1">
    <location>
        <begin position="201"/>
        <end position="297"/>
    </location>
</feature>
<proteinExistence type="predicted"/>
<gene>
    <name evidence="3" type="primary">LOC113500008</name>
</gene>
<evidence type="ECO:0000313" key="2">
    <source>
        <dbReference type="Proteomes" id="UP000322000"/>
    </source>
</evidence>
<dbReference type="RefSeq" id="XP_026736451.1">
    <property type="nucleotide sequence ID" value="XM_026880650.1"/>
</dbReference>
<dbReference type="GeneID" id="113500008"/>
<accession>A0A7E5W8B4</accession>
<keyword evidence="2" id="KW-1185">Reference proteome</keyword>
<dbReference type="InterPro" id="IPR018289">
    <property type="entry name" value="MULE_transposase_dom"/>
</dbReference>
<dbReference type="KEGG" id="tnl:113500008"/>
<evidence type="ECO:0000259" key="1">
    <source>
        <dbReference type="Pfam" id="PF10551"/>
    </source>
</evidence>
<dbReference type="AlphaFoldDB" id="A0A7E5W8B4"/>
<dbReference type="InParanoid" id="A0A7E5W8B4"/>
<dbReference type="PANTHER" id="PTHR47160:SF8">
    <property type="entry name" value="MULE TRANSPOSASE DOMAIN-CONTAINING PROTEIN"/>
    <property type="match status" value="1"/>
</dbReference>
<dbReference type="Gene3D" id="2.20.25.240">
    <property type="match status" value="1"/>
</dbReference>
<reference evidence="3" key="1">
    <citation type="submission" date="2025-08" db="UniProtKB">
        <authorList>
            <consortium name="RefSeq"/>
        </authorList>
    </citation>
    <scope>IDENTIFICATION</scope>
</reference>